<feature type="region of interest" description="Disordered" evidence="1">
    <location>
        <begin position="50"/>
        <end position="91"/>
    </location>
</feature>
<name>A0AAW1UR22_9CUCU</name>
<sequence>MFSAPPRPGPYMKKKKHRRNEGTPAGTWAVHCADRNYGRLSLKMEEDGIDGARRTAAKNETTDTTDVPRDRRRTGTYRKHKAFDPARPQSNGSSEFLSFYLCLRLQISGYFAE</sequence>
<evidence type="ECO:0000313" key="2">
    <source>
        <dbReference type="EMBL" id="KAK9883206.1"/>
    </source>
</evidence>
<dbReference type="AlphaFoldDB" id="A0AAW1UR22"/>
<feature type="compositionally biased region" description="Basic residues" evidence="1">
    <location>
        <begin position="70"/>
        <end position="81"/>
    </location>
</feature>
<dbReference type="Proteomes" id="UP001431783">
    <property type="component" value="Unassembled WGS sequence"/>
</dbReference>
<protein>
    <submittedName>
        <fullName evidence="2">Uncharacterized protein</fullName>
    </submittedName>
</protein>
<reference evidence="2 3" key="1">
    <citation type="submission" date="2023-03" db="EMBL/GenBank/DDBJ databases">
        <title>Genome insight into feeding habits of ladybird beetles.</title>
        <authorList>
            <person name="Li H.-S."/>
            <person name="Huang Y.-H."/>
            <person name="Pang H."/>
        </authorList>
    </citation>
    <scope>NUCLEOTIDE SEQUENCE [LARGE SCALE GENOMIC DNA]</scope>
    <source>
        <strain evidence="2">SYSU_2023b</strain>
        <tissue evidence="2">Whole body</tissue>
    </source>
</reference>
<keyword evidence="3" id="KW-1185">Reference proteome</keyword>
<accession>A0AAW1UR22</accession>
<dbReference type="EMBL" id="JARQZJ010000091">
    <property type="protein sequence ID" value="KAK9883206.1"/>
    <property type="molecule type" value="Genomic_DNA"/>
</dbReference>
<proteinExistence type="predicted"/>
<evidence type="ECO:0000256" key="1">
    <source>
        <dbReference type="SAM" id="MobiDB-lite"/>
    </source>
</evidence>
<comment type="caution">
    <text evidence="2">The sequence shown here is derived from an EMBL/GenBank/DDBJ whole genome shotgun (WGS) entry which is preliminary data.</text>
</comment>
<feature type="region of interest" description="Disordered" evidence="1">
    <location>
        <begin position="1"/>
        <end position="26"/>
    </location>
</feature>
<evidence type="ECO:0000313" key="3">
    <source>
        <dbReference type="Proteomes" id="UP001431783"/>
    </source>
</evidence>
<organism evidence="2 3">
    <name type="scientific">Henosepilachna vigintioctopunctata</name>
    <dbReference type="NCBI Taxonomy" id="420089"/>
    <lineage>
        <taxon>Eukaryota</taxon>
        <taxon>Metazoa</taxon>
        <taxon>Ecdysozoa</taxon>
        <taxon>Arthropoda</taxon>
        <taxon>Hexapoda</taxon>
        <taxon>Insecta</taxon>
        <taxon>Pterygota</taxon>
        <taxon>Neoptera</taxon>
        <taxon>Endopterygota</taxon>
        <taxon>Coleoptera</taxon>
        <taxon>Polyphaga</taxon>
        <taxon>Cucujiformia</taxon>
        <taxon>Coccinelloidea</taxon>
        <taxon>Coccinellidae</taxon>
        <taxon>Epilachninae</taxon>
        <taxon>Epilachnini</taxon>
        <taxon>Henosepilachna</taxon>
    </lineage>
</organism>
<gene>
    <name evidence="2" type="ORF">WA026_001398</name>
</gene>